<evidence type="ECO:0000313" key="2">
    <source>
        <dbReference type="EMBL" id="KAI5446275.1"/>
    </source>
</evidence>
<dbReference type="AlphaFoldDB" id="A0A9D5BMG6"/>
<proteinExistence type="predicted"/>
<reference evidence="2 3" key="1">
    <citation type="journal article" date="2022" name="Nat. Genet.">
        <title>Improved pea reference genome and pan-genome highlight genomic features and evolutionary characteristics.</title>
        <authorList>
            <person name="Yang T."/>
            <person name="Liu R."/>
            <person name="Luo Y."/>
            <person name="Hu S."/>
            <person name="Wang D."/>
            <person name="Wang C."/>
            <person name="Pandey M.K."/>
            <person name="Ge S."/>
            <person name="Xu Q."/>
            <person name="Li N."/>
            <person name="Li G."/>
            <person name="Huang Y."/>
            <person name="Saxena R.K."/>
            <person name="Ji Y."/>
            <person name="Li M."/>
            <person name="Yan X."/>
            <person name="He Y."/>
            <person name="Liu Y."/>
            <person name="Wang X."/>
            <person name="Xiang C."/>
            <person name="Varshney R.K."/>
            <person name="Ding H."/>
            <person name="Gao S."/>
            <person name="Zong X."/>
        </authorList>
    </citation>
    <scope>NUCLEOTIDE SEQUENCE [LARGE SCALE GENOMIC DNA]</scope>
    <source>
        <strain evidence="2 3">cv. Zhongwan 6</strain>
    </source>
</reference>
<evidence type="ECO:0000313" key="3">
    <source>
        <dbReference type="Proteomes" id="UP001058974"/>
    </source>
</evidence>
<dbReference type="Gramene" id="Psat01G0420600-T1">
    <property type="protein sequence ID" value="KAI5446275.1"/>
    <property type="gene ID" value="KIW84_014206"/>
</dbReference>
<feature type="compositionally biased region" description="Polar residues" evidence="1">
    <location>
        <begin position="49"/>
        <end position="62"/>
    </location>
</feature>
<protein>
    <submittedName>
        <fullName evidence="2">Uncharacterized protein</fullName>
    </submittedName>
</protein>
<sequence length="147" mass="17352">MQYDGKISDMAQKMGAMEALLKSMYMQQNPHLSEEEVDDKMREALHNDNIPTPRSSTSTYAPTHQKVRNKDDPQDEQNDDLQDDDLQDDDLQDDDNLQYNQDDDDLQYDQDDDDLQYDQDDNDLQYDSFQDDDSHGPQHNEYDKDRH</sequence>
<keyword evidence="3" id="KW-1185">Reference proteome</keyword>
<feature type="compositionally biased region" description="Basic and acidic residues" evidence="1">
    <location>
        <begin position="132"/>
        <end position="147"/>
    </location>
</feature>
<evidence type="ECO:0000256" key="1">
    <source>
        <dbReference type="SAM" id="MobiDB-lite"/>
    </source>
</evidence>
<feature type="compositionally biased region" description="Acidic residues" evidence="1">
    <location>
        <begin position="73"/>
        <end position="124"/>
    </location>
</feature>
<dbReference type="Proteomes" id="UP001058974">
    <property type="component" value="Chromosome 1"/>
</dbReference>
<organism evidence="2 3">
    <name type="scientific">Pisum sativum</name>
    <name type="common">Garden pea</name>
    <name type="synonym">Lathyrus oleraceus</name>
    <dbReference type="NCBI Taxonomy" id="3888"/>
    <lineage>
        <taxon>Eukaryota</taxon>
        <taxon>Viridiplantae</taxon>
        <taxon>Streptophyta</taxon>
        <taxon>Embryophyta</taxon>
        <taxon>Tracheophyta</taxon>
        <taxon>Spermatophyta</taxon>
        <taxon>Magnoliopsida</taxon>
        <taxon>eudicotyledons</taxon>
        <taxon>Gunneridae</taxon>
        <taxon>Pentapetalae</taxon>
        <taxon>rosids</taxon>
        <taxon>fabids</taxon>
        <taxon>Fabales</taxon>
        <taxon>Fabaceae</taxon>
        <taxon>Papilionoideae</taxon>
        <taxon>50 kb inversion clade</taxon>
        <taxon>NPAAA clade</taxon>
        <taxon>Hologalegina</taxon>
        <taxon>IRL clade</taxon>
        <taxon>Fabeae</taxon>
        <taxon>Lathyrus</taxon>
    </lineage>
</organism>
<dbReference type="EMBL" id="JAMSHJ010000001">
    <property type="protein sequence ID" value="KAI5446275.1"/>
    <property type="molecule type" value="Genomic_DNA"/>
</dbReference>
<comment type="caution">
    <text evidence="2">The sequence shown here is derived from an EMBL/GenBank/DDBJ whole genome shotgun (WGS) entry which is preliminary data.</text>
</comment>
<gene>
    <name evidence="2" type="ORF">KIW84_014206</name>
</gene>
<feature type="region of interest" description="Disordered" evidence="1">
    <location>
        <begin position="27"/>
        <end position="147"/>
    </location>
</feature>
<name>A0A9D5BMG6_PEA</name>
<accession>A0A9D5BMG6</accession>